<name>A0A147BVG9_IXORI</name>
<protein>
    <submittedName>
        <fullName evidence="2">Uncharacterized protein</fullName>
    </submittedName>
</protein>
<proteinExistence type="predicted"/>
<dbReference type="AlphaFoldDB" id="A0A147BVG9"/>
<dbReference type="EMBL" id="GEGO01000694">
    <property type="protein sequence ID" value="JAR94710.1"/>
    <property type="molecule type" value="Transcribed_RNA"/>
</dbReference>
<accession>A0A147BVG9</accession>
<feature type="region of interest" description="Disordered" evidence="1">
    <location>
        <begin position="70"/>
        <end position="96"/>
    </location>
</feature>
<organism evidence="2">
    <name type="scientific">Ixodes ricinus</name>
    <name type="common">Common tick</name>
    <name type="synonym">Acarus ricinus</name>
    <dbReference type="NCBI Taxonomy" id="34613"/>
    <lineage>
        <taxon>Eukaryota</taxon>
        <taxon>Metazoa</taxon>
        <taxon>Ecdysozoa</taxon>
        <taxon>Arthropoda</taxon>
        <taxon>Chelicerata</taxon>
        <taxon>Arachnida</taxon>
        <taxon>Acari</taxon>
        <taxon>Parasitiformes</taxon>
        <taxon>Ixodida</taxon>
        <taxon>Ixodoidea</taxon>
        <taxon>Ixodidae</taxon>
        <taxon>Ixodinae</taxon>
        <taxon>Ixodes</taxon>
    </lineage>
</organism>
<reference evidence="2" key="1">
    <citation type="journal article" date="2018" name="PLoS Negl. Trop. Dis.">
        <title>Sialome diversity of ticks revealed by RNAseq of single tick salivary glands.</title>
        <authorList>
            <person name="Perner J."/>
            <person name="Kropackova S."/>
            <person name="Kopacek P."/>
            <person name="Ribeiro J.M."/>
        </authorList>
    </citation>
    <scope>NUCLEOTIDE SEQUENCE</scope>
    <source>
        <strain evidence="2">Siblings of single egg batch collected in Ceske Budejovice</strain>
        <tissue evidence="2">Salivary glands</tissue>
    </source>
</reference>
<evidence type="ECO:0000313" key="2">
    <source>
        <dbReference type="EMBL" id="JAR94710.1"/>
    </source>
</evidence>
<evidence type="ECO:0000256" key="1">
    <source>
        <dbReference type="SAM" id="MobiDB-lite"/>
    </source>
</evidence>
<sequence>MPASSRSVAASCFASHVGYCTICRFTWRKSMSRYCMRKAQKREASSSLASVKRLRWCTVCTPMYWGAPSRSTRLPTGAPAPCSCTASSKATVAPNE</sequence>